<organism evidence="8 9">
    <name type="scientific">Candidatus Cetobacterium colombiensis</name>
    <dbReference type="NCBI Taxonomy" id="3073100"/>
    <lineage>
        <taxon>Bacteria</taxon>
        <taxon>Fusobacteriati</taxon>
        <taxon>Fusobacteriota</taxon>
        <taxon>Fusobacteriia</taxon>
        <taxon>Fusobacteriales</taxon>
        <taxon>Fusobacteriaceae</taxon>
        <taxon>Cetobacterium</taxon>
    </lineage>
</organism>
<proteinExistence type="inferred from homology"/>
<dbReference type="InterPro" id="IPR035926">
    <property type="entry name" value="NusB-like_sf"/>
</dbReference>
<dbReference type="PANTHER" id="PTHR11078">
    <property type="entry name" value="N UTILIZATION SUBSTANCE PROTEIN B-RELATED"/>
    <property type="match status" value="1"/>
</dbReference>
<comment type="caution">
    <text evidence="8">The sequence shown here is derived from an EMBL/GenBank/DDBJ whole genome shotgun (WGS) entry which is preliminary data.</text>
</comment>
<dbReference type="Pfam" id="PF01029">
    <property type="entry name" value="NusB"/>
    <property type="match status" value="1"/>
</dbReference>
<reference evidence="9" key="1">
    <citation type="submission" date="2023-07" db="EMBL/GenBank/DDBJ databases">
        <authorList>
            <person name="Colorado M.A."/>
            <person name="Villamil L.M."/>
            <person name="Melo J.F."/>
            <person name="Rodriguez J.A."/>
            <person name="Ruiz R.Y."/>
        </authorList>
    </citation>
    <scope>NUCLEOTIDE SEQUENCE [LARGE SCALE GENOMIC DNA]</scope>
    <source>
        <strain evidence="9">C33</strain>
    </source>
</reference>
<evidence type="ECO:0000256" key="4">
    <source>
        <dbReference type="ARBA" id="ARBA00023015"/>
    </source>
</evidence>
<evidence type="ECO:0000259" key="7">
    <source>
        <dbReference type="Pfam" id="PF01029"/>
    </source>
</evidence>
<feature type="domain" description="NusB/RsmB/TIM44" evidence="7">
    <location>
        <begin position="5"/>
        <end position="129"/>
    </location>
</feature>
<dbReference type="RefSeq" id="WP_320313123.1">
    <property type="nucleotide sequence ID" value="NZ_JAVIKH010000004.1"/>
</dbReference>
<dbReference type="HAMAP" id="MF_00073">
    <property type="entry name" value="NusB"/>
    <property type="match status" value="1"/>
</dbReference>
<dbReference type="Gene3D" id="1.10.940.10">
    <property type="entry name" value="NusB-like"/>
    <property type="match status" value="1"/>
</dbReference>
<evidence type="ECO:0000256" key="3">
    <source>
        <dbReference type="ARBA" id="ARBA00022884"/>
    </source>
</evidence>
<dbReference type="InterPro" id="IPR011605">
    <property type="entry name" value="NusB_fam"/>
</dbReference>
<dbReference type="InterPro" id="IPR006027">
    <property type="entry name" value="NusB_RsmB_TIM44"/>
</dbReference>
<keyword evidence="4 6" id="KW-0805">Transcription regulation</keyword>
<evidence type="ECO:0000256" key="1">
    <source>
        <dbReference type="ARBA" id="ARBA00005952"/>
    </source>
</evidence>
<accession>A0ABU4W870</accession>
<evidence type="ECO:0000256" key="6">
    <source>
        <dbReference type="HAMAP-Rule" id="MF_00073"/>
    </source>
</evidence>
<name>A0ABU4W870_9FUSO</name>
<dbReference type="SUPFAM" id="SSF48013">
    <property type="entry name" value="NusB-like"/>
    <property type="match status" value="1"/>
</dbReference>
<dbReference type="PANTHER" id="PTHR11078:SF3">
    <property type="entry name" value="ANTITERMINATION NUSB DOMAIN-CONTAINING PROTEIN"/>
    <property type="match status" value="1"/>
</dbReference>
<evidence type="ECO:0000256" key="2">
    <source>
        <dbReference type="ARBA" id="ARBA00022814"/>
    </source>
</evidence>
<dbReference type="Proteomes" id="UP001279681">
    <property type="component" value="Unassembled WGS sequence"/>
</dbReference>
<evidence type="ECO:0000313" key="8">
    <source>
        <dbReference type="EMBL" id="MDX8335716.1"/>
    </source>
</evidence>
<evidence type="ECO:0000256" key="5">
    <source>
        <dbReference type="ARBA" id="ARBA00023163"/>
    </source>
</evidence>
<dbReference type="EMBL" id="JAVIKH010000004">
    <property type="protein sequence ID" value="MDX8335716.1"/>
    <property type="molecule type" value="Genomic_DNA"/>
</dbReference>
<protein>
    <recommendedName>
        <fullName evidence="6">Transcription antitermination protein NusB</fullName>
    </recommendedName>
    <alternativeName>
        <fullName evidence="6">Antitermination factor NusB</fullName>
    </alternativeName>
</protein>
<comment type="similarity">
    <text evidence="1 6">Belongs to the NusB family.</text>
</comment>
<evidence type="ECO:0000313" key="9">
    <source>
        <dbReference type="Proteomes" id="UP001279681"/>
    </source>
</evidence>
<comment type="function">
    <text evidence="6">Involved in transcription antitermination. Required for transcription of ribosomal RNA (rRNA) genes. Binds specifically to the boxA antiterminator sequence of the ribosomal RNA (rrn) operons.</text>
</comment>
<keyword evidence="3 6" id="KW-0694">RNA-binding</keyword>
<keyword evidence="5 6" id="KW-0804">Transcription</keyword>
<keyword evidence="9" id="KW-1185">Reference proteome</keyword>
<keyword evidence="2 6" id="KW-0889">Transcription antitermination</keyword>
<dbReference type="NCBIfam" id="TIGR01951">
    <property type="entry name" value="nusB"/>
    <property type="match status" value="1"/>
</dbReference>
<sequence length="135" mass="15686">MSRRVAREELFKIVFESELTEVRIDETLTNYMLRDETNLNTNEKEFIEKYSKGMALNDEKVTETLKENITGWSLERIGNVEKALLKIATYEILFEDVPAEIVVNEVVELAKKYGDEKSHEFINGVLAKIVVEKNR</sequence>
<gene>
    <name evidence="6 8" type="primary">nusB</name>
    <name evidence="8" type="ORF">RFV38_04220</name>
</gene>